<dbReference type="GO" id="GO:0008410">
    <property type="term" value="F:CoA-transferase activity"/>
    <property type="evidence" value="ECO:0007669"/>
    <property type="project" value="TreeGrafter"/>
</dbReference>
<keyword evidence="3" id="KW-1185">Reference proteome</keyword>
<dbReference type="InterPro" id="IPR003673">
    <property type="entry name" value="CoA-Trfase_fam_III"/>
</dbReference>
<evidence type="ECO:0000256" key="1">
    <source>
        <dbReference type="ARBA" id="ARBA00022679"/>
    </source>
</evidence>
<dbReference type="Gene3D" id="3.40.50.10540">
    <property type="entry name" value="Crotonobetainyl-coa:carnitine coa-transferase, domain 1"/>
    <property type="match status" value="1"/>
</dbReference>
<dbReference type="InterPro" id="IPR023606">
    <property type="entry name" value="CoA-Trfase_III_dom_1_sf"/>
</dbReference>
<dbReference type="PANTHER" id="PTHR48207">
    <property type="entry name" value="SUCCINATE--HYDROXYMETHYLGLUTARATE COA-TRANSFERASE"/>
    <property type="match status" value="1"/>
</dbReference>
<dbReference type="RefSeq" id="WP_012655192.1">
    <property type="nucleotide sequence ID" value="NC_011992.1"/>
</dbReference>
<dbReference type="PANTHER" id="PTHR48207:SF4">
    <property type="entry name" value="BLL6097 PROTEIN"/>
    <property type="match status" value="1"/>
</dbReference>
<dbReference type="Proteomes" id="UP000000450">
    <property type="component" value="Chromosome"/>
</dbReference>
<sequence>MKTDPSSFKNGPLQGVRIIDATTVVLGPYATRILADMGAEVIKIETSSGDQTRHYKPLRHEGMAGYFINLNRNKRSVSLDLKSPEGMEVLKRLLKGANAFIHNMRQQAADRLGLGYEAVRALNPDIVYCAAVGFGSAGPYSGRAAYDDVIQAGSGIAGLFAQVHGQPMFAPTVLCDKITGHTVAYAVVAALLQQAKGGGGQAVEVPMLETSAEFALVEHLHAATFDPPLGEIGFKRVMSKFRKPYRTRDGFMCILPYSDSNWADFFRFTGRTELLDDERFRVLADRVQHIDELYAVVEKEAPRFTNAEWEAFCNRVSIPCMPVRDLEGVLQDEHLQAVGMFQPATHPTEGDYRVVRSPVQFAEPFRLRHHAPRLGQDTINVMRDAGYSDAEIDSLVAKGAVLAAPPVAE</sequence>
<dbReference type="InterPro" id="IPR050483">
    <property type="entry name" value="CoA-transferase_III_domain"/>
</dbReference>
<organism evidence="2 3">
    <name type="scientific">Acidovorax ebreus (strain TPSY)</name>
    <name type="common">Diaphorobacter sp. (strain TPSY)</name>
    <dbReference type="NCBI Taxonomy" id="535289"/>
    <lineage>
        <taxon>Bacteria</taxon>
        <taxon>Pseudomonadati</taxon>
        <taxon>Pseudomonadota</taxon>
        <taxon>Betaproteobacteria</taxon>
        <taxon>Burkholderiales</taxon>
        <taxon>Comamonadaceae</taxon>
        <taxon>Diaphorobacter</taxon>
    </lineage>
</organism>
<name>A0A9J9QEK1_ACIET</name>
<keyword evidence="1" id="KW-0808">Transferase</keyword>
<dbReference type="KEGG" id="dia:Dtpsy_0077"/>
<dbReference type="AlphaFoldDB" id="A0A9J9QEK1"/>
<accession>A0A9J9QEK1</accession>
<evidence type="ECO:0000313" key="2">
    <source>
        <dbReference type="EMBL" id="ACM31565.1"/>
    </source>
</evidence>
<dbReference type="Pfam" id="PF02515">
    <property type="entry name" value="CoA_transf_3"/>
    <property type="match status" value="1"/>
</dbReference>
<dbReference type="EMBL" id="CP001392">
    <property type="protein sequence ID" value="ACM31565.1"/>
    <property type="molecule type" value="Genomic_DNA"/>
</dbReference>
<reference evidence="2 3" key="1">
    <citation type="journal article" date="2010" name="J. Bacteriol.">
        <title>Completed genome sequence of the anaerobic iron-oxidizing bacterium Acidovorax ebreus strain TPSY.</title>
        <authorList>
            <person name="Byrne-Bailey K.G."/>
            <person name="Weber K.A."/>
            <person name="Chair A.H."/>
            <person name="Bose S."/>
            <person name="Knox T."/>
            <person name="Spanbauer T.L."/>
            <person name="Chertkov O."/>
            <person name="Coates J.D."/>
        </authorList>
    </citation>
    <scope>NUCLEOTIDE SEQUENCE [LARGE SCALE GENOMIC DNA]</scope>
    <source>
        <strain evidence="2 3">TPSY</strain>
    </source>
</reference>
<protein>
    <submittedName>
        <fullName evidence="2">L-carnitine dehydratase/bile acid-inducible protein F</fullName>
    </submittedName>
</protein>
<gene>
    <name evidence="2" type="ordered locus">Dtpsy_0077</name>
</gene>
<dbReference type="InterPro" id="IPR044855">
    <property type="entry name" value="CoA-Trfase_III_dom3_sf"/>
</dbReference>
<evidence type="ECO:0000313" key="3">
    <source>
        <dbReference type="Proteomes" id="UP000000450"/>
    </source>
</evidence>
<dbReference type="SUPFAM" id="SSF89796">
    <property type="entry name" value="CoA-transferase family III (CaiB/BaiF)"/>
    <property type="match status" value="1"/>
</dbReference>
<dbReference type="Gene3D" id="3.30.1540.10">
    <property type="entry name" value="formyl-coa transferase, domain 3"/>
    <property type="match status" value="1"/>
</dbReference>
<proteinExistence type="predicted"/>